<dbReference type="RefSeq" id="WP_275632035.1">
    <property type="nucleotide sequence ID" value="NZ_JARGYD010000002.1"/>
</dbReference>
<evidence type="ECO:0000256" key="11">
    <source>
        <dbReference type="ARBA" id="ARBA00093666"/>
    </source>
</evidence>
<dbReference type="InterPro" id="IPR009045">
    <property type="entry name" value="Zn_M74/Hedgehog-like"/>
</dbReference>
<dbReference type="EMBL" id="JBHRTB010000010">
    <property type="protein sequence ID" value="MFC3141714.1"/>
    <property type="molecule type" value="Genomic_DNA"/>
</dbReference>
<feature type="chain" id="PRO_5045926711" description="Murein endopeptidase K" evidence="12">
    <location>
        <begin position="29"/>
        <end position="200"/>
    </location>
</feature>
<dbReference type="PANTHER" id="PTHR37425">
    <property type="match status" value="1"/>
</dbReference>
<sequence length="200" mass="22365">MNVTRRSFIGKVAATAACGLLPGIPAFAAGLDIPPPVRTDSRLDKLVPFIEPYLDLYNPNTDERQRVLFFGTAGYDLKGLQIINYLLRDWRQKQVVQMDVRLYWALAAMRTAARRDGLSGEIQVNSGYRSRKTNDLLRAEGYGAAVNSFHTRARAIDFVVKGGDVANVAEYAQWLQIGGTGHYRGRFVHIDSGDQRVWFG</sequence>
<dbReference type="PROSITE" id="PS51318">
    <property type="entry name" value="TAT"/>
    <property type="match status" value="1"/>
</dbReference>
<evidence type="ECO:0000256" key="1">
    <source>
        <dbReference type="ARBA" id="ARBA00001947"/>
    </source>
</evidence>
<keyword evidence="5 12" id="KW-0732">Signal</keyword>
<evidence type="ECO:0000256" key="9">
    <source>
        <dbReference type="ARBA" id="ARBA00023316"/>
    </source>
</evidence>
<proteinExistence type="inferred from homology"/>
<gene>
    <name evidence="13" type="ORF">ACFOGP_03290</name>
</gene>
<dbReference type="NCBIfam" id="TIGR01409">
    <property type="entry name" value="TAT_signal_seq"/>
    <property type="match status" value="1"/>
</dbReference>
<reference evidence="14" key="1">
    <citation type="journal article" date="2019" name="Int. J. Syst. Evol. Microbiol.">
        <title>The Global Catalogue of Microorganisms (GCM) 10K type strain sequencing project: providing services to taxonomists for standard genome sequencing and annotation.</title>
        <authorList>
            <consortium name="The Broad Institute Genomics Platform"/>
            <consortium name="The Broad Institute Genome Sequencing Center for Infectious Disease"/>
            <person name="Wu L."/>
            <person name="Ma J."/>
        </authorList>
    </citation>
    <scope>NUCLEOTIDE SEQUENCE [LARGE SCALE GENOMIC DNA]</scope>
    <source>
        <strain evidence="14">KCTC 52366</strain>
    </source>
</reference>
<evidence type="ECO:0000313" key="13">
    <source>
        <dbReference type="EMBL" id="MFC3141714.1"/>
    </source>
</evidence>
<comment type="cofactor">
    <cofactor evidence="1">
        <name>Zn(2+)</name>
        <dbReference type="ChEBI" id="CHEBI:29105"/>
    </cofactor>
</comment>
<dbReference type="InterPro" id="IPR019546">
    <property type="entry name" value="TAT_signal_bac_arc"/>
</dbReference>
<keyword evidence="4" id="KW-0479">Metal-binding</keyword>
<dbReference type="InterPro" id="IPR010275">
    <property type="entry name" value="MepK"/>
</dbReference>
<dbReference type="Pfam" id="PF05951">
    <property type="entry name" value="Peptidase_M15_2"/>
    <property type="match status" value="1"/>
</dbReference>
<evidence type="ECO:0000256" key="12">
    <source>
        <dbReference type="SAM" id="SignalP"/>
    </source>
</evidence>
<comment type="pathway">
    <text evidence="2">Cell wall biogenesis; cell wall polysaccharide biosynthesis.</text>
</comment>
<keyword evidence="9" id="KW-0961">Cell wall biogenesis/degradation</keyword>
<evidence type="ECO:0000256" key="5">
    <source>
        <dbReference type="ARBA" id="ARBA00022729"/>
    </source>
</evidence>
<dbReference type="SUPFAM" id="SSF55166">
    <property type="entry name" value="Hedgehog/DD-peptidase"/>
    <property type="match status" value="1"/>
</dbReference>
<keyword evidence="7" id="KW-0862">Zinc</keyword>
<dbReference type="InterPro" id="IPR006311">
    <property type="entry name" value="TAT_signal"/>
</dbReference>
<keyword evidence="14" id="KW-1185">Reference proteome</keyword>
<feature type="signal peptide" evidence="12">
    <location>
        <begin position="1"/>
        <end position="28"/>
    </location>
</feature>
<evidence type="ECO:0000256" key="7">
    <source>
        <dbReference type="ARBA" id="ARBA00022833"/>
    </source>
</evidence>
<accession>A0ABV7GNA4</accession>
<dbReference type="Gene3D" id="3.30.1380.10">
    <property type="match status" value="1"/>
</dbReference>
<evidence type="ECO:0000256" key="10">
    <source>
        <dbReference type="ARBA" id="ARBA00093448"/>
    </source>
</evidence>
<name>A0ABV7GNA4_9RHOB</name>
<evidence type="ECO:0000256" key="2">
    <source>
        <dbReference type="ARBA" id="ARBA00004776"/>
    </source>
</evidence>
<organism evidence="13 14">
    <name type="scientific">Psychromarinibacter halotolerans</name>
    <dbReference type="NCBI Taxonomy" id="1775175"/>
    <lineage>
        <taxon>Bacteria</taxon>
        <taxon>Pseudomonadati</taxon>
        <taxon>Pseudomonadota</taxon>
        <taxon>Alphaproteobacteria</taxon>
        <taxon>Rhodobacterales</taxon>
        <taxon>Paracoccaceae</taxon>
        <taxon>Psychromarinibacter</taxon>
    </lineage>
</organism>
<protein>
    <recommendedName>
        <fullName evidence="11">Murein endopeptidase K</fullName>
    </recommendedName>
</protein>
<dbReference type="Proteomes" id="UP001595632">
    <property type="component" value="Unassembled WGS sequence"/>
</dbReference>
<comment type="caution">
    <text evidence="13">The sequence shown here is derived from an EMBL/GenBank/DDBJ whole genome shotgun (WGS) entry which is preliminary data.</text>
</comment>
<dbReference type="PANTHER" id="PTHR37425:SF1">
    <property type="entry name" value="OUTER MEMBRANE PROTEIN"/>
    <property type="match status" value="1"/>
</dbReference>
<keyword evidence="6" id="KW-0378">Hydrolase</keyword>
<evidence type="ECO:0000256" key="3">
    <source>
        <dbReference type="ARBA" id="ARBA00022670"/>
    </source>
</evidence>
<comment type="similarity">
    <text evidence="10">Belongs to the peptidase M15 family.</text>
</comment>
<evidence type="ECO:0000256" key="4">
    <source>
        <dbReference type="ARBA" id="ARBA00022723"/>
    </source>
</evidence>
<keyword evidence="8" id="KW-0482">Metalloprotease</keyword>
<evidence type="ECO:0000256" key="6">
    <source>
        <dbReference type="ARBA" id="ARBA00022801"/>
    </source>
</evidence>
<evidence type="ECO:0000256" key="8">
    <source>
        <dbReference type="ARBA" id="ARBA00023049"/>
    </source>
</evidence>
<evidence type="ECO:0000313" key="14">
    <source>
        <dbReference type="Proteomes" id="UP001595632"/>
    </source>
</evidence>
<keyword evidence="3" id="KW-0645">Protease</keyword>